<accession>A0ABQ9J0F5</accession>
<reference evidence="1" key="1">
    <citation type="journal article" date="2023" name="Insect Mol. Biol.">
        <title>Genome sequencing provides insights into the evolution of gene families encoding plant cell wall-degrading enzymes in longhorned beetles.</title>
        <authorList>
            <person name="Shin N.R."/>
            <person name="Okamura Y."/>
            <person name="Kirsch R."/>
            <person name="Pauchet Y."/>
        </authorList>
    </citation>
    <scope>NUCLEOTIDE SEQUENCE</scope>
    <source>
        <strain evidence="1">MMC_N1</strain>
    </source>
</reference>
<organism evidence="1 2">
    <name type="scientific">Molorchus minor</name>
    <dbReference type="NCBI Taxonomy" id="1323400"/>
    <lineage>
        <taxon>Eukaryota</taxon>
        <taxon>Metazoa</taxon>
        <taxon>Ecdysozoa</taxon>
        <taxon>Arthropoda</taxon>
        <taxon>Hexapoda</taxon>
        <taxon>Insecta</taxon>
        <taxon>Pterygota</taxon>
        <taxon>Neoptera</taxon>
        <taxon>Endopterygota</taxon>
        <taxon>Coleoptera</taxon>
        <taxon>Polyphaga</taxon>
        <taxon>Cucujiformia</taxon>
        <taxon>Chrysomeloidea</taxon>
        <taxon>Cerambycidae</taxon>
        <taxon>Lamiinae</taxon>
        <taxon>Monochamini</taxon>
        <taxon>Molorchus</taxon>
    </lineage>
</organism>
<keyword evidence="2" id="KW-1185">Reference proteome</keyword>
<name>A0ABQ9J0F5_9CUCU</name>
<evidence type="ECO:0000313" key="1">
    <source>
        <dbReference type="EMBL" id="KAJ8970525.1"/>
    </source>
</evidence>
<protein>
    <submittedName>
        <fullName evidence="1">Uncharacterized protein</fullName>
    </submittedName>
</protein>
<gene>
    <name evidence="1" type="ORF">NQ317_013693</name>
</gene>
<dbReference type="Proteomes" id="UP001162164">
    <property type="component" value="Unassembled WGS sequence"/>
</dbReference>
<sequence length="135" mass="15817">MPQMLRSRHLRIHVTLFWLPCHKPRALEFSNRLEDEVHFGSVSTYSQYQLEVIHPKITAQPIIFEEVRGIDYDYSRHYPSPPDLFRTLPKPKTTVFGVLPYIFKSKESIATIPEMIRAFPNFPEFSRLCPNSPEG</sequence>
<proteinExistence type="predicted"/>
<dbReference type="EMBL" id="JAPWTJ010001610">
    <property type="protein sequence ID" value="KAJ8970525.1"/>
    <property type="molecule type" value="Genomic_DNA"/>
</dbReference>
<comment type="caution">
    <text evidence="1">The sequence shown here is derived from an EMBL/GenBank/DDBJ whole genome shotgun (WGS) entry which is preliminary data.</text>
</comment>
<evidence type="ECO:0000313" key="2">
    <source>
        <dbReference type="Proteomes" id="UP001162164"/>
    </source>
</evidence>